<dbReference type="GO" id="GO:0032259">
    <property type="term" value="P:methylation"/>
    <property type="evidence" value="ECO:0007669"/>
    <property type="project" value="UniProtKB-KW"/>
</dbReference>
<keyword evidence="3" id="KW-1185">Reference proteome</keyword>
<evidence type="ECO:0000313" key="3">
    <source>
        <dbReference type="Proteomes" id="UP000557217"/>
    </source>
</evidence>
<evidence type="ECO:0000259" key="1">
    <source>
        <dbReference type="Pfam" id="PF13679"/>
    </source>
</evidence>
<accession>A0A840PPH2</accession>
<proteinExistence type="predicted"/>
<protein>
    <submittedName>
        <fullName evidence="2">2-polyprenyl-3-methyl-5-hydroxy-6-metoxy-1, 4-benzoquinol methylase</fullName>
    </submittedName>
</protein>
<organism evidence="2 3">
    <name type="scientific">Ureibacillus thermosphaericus</name>
    <dbReference type="NCBI Taxonomy" id="51173"/>
    <lineage>
        <taxon>Bacteria</taxon>
        <taxon>Bacillati</taxon>
        <taxon>Bacillota</taxon>
        <taxon>Bacilli</taxon>
        <taxon>Bacillales</taxon>
        <taxon>Caryophanaceae</taxon>
        <taxon>Ureibacillus</taxon>
    </lineage>
</organism>
<dbReference type="RefSeq" id="WP_016837383.1">
    <property type="nucleotide sequence ID" value="NZ_AP018335.1"/>
</dbReference>
<dbReference type="Proteomes" id="UP000557217">
    <property type="component" value="Unassembled WGS sequence"/>
</dbReference>
<dbReference type="InterPro" id="IPR025714">
    <property type="entry name" value="Methyltranfer_dom"/>
</dbReference>
<dbReference type="AlphaFoldDB" id="A0A840PPH2"/>
<evidence type="ECO:0000313" key="2">
    <source>
        <dbReference type="EMBL" id="MBB5147933.1"/>
    </source>
</evidence>
<gene>
    <name evidence="2" type="ORF">HNR36_000315</name>
</gene>
<reference evidence="2 3" key="1">
    <citation type="submission" date="2020-08" db="EMBL/GenBank/DDBJ databases">
        <title>Genomic Encyclopedia of Type Strains, Phase IV (KMG-IV): sequencing the most valuable type-strain genomes for metagenomic binning, comparative biology and taxonomic classification.</title>
        <authorList>
            <person name="Goeker M."/>
        </authorList>
    </citation>
    <scope>NUCLEOTIDE SEQUENCE [LARGE SCALE GENOMIC DNA]</scope>
    <source>
        <strain evidence="2 3">DSM 10633</strain>
    </source>
</reference>
<dbReference type="SUPFAM" id="SSF53335">
    <property type="entry name" value="S-adenosyl-L-methionine-dependent methyltransferases"/>
    <property type="match status" value="1"/>
</dbReference>
<dbReference type="Gene3D" id="3.40.50.150">
    <property type="entry name" value="Vaccinia Virus protein VP39"/>
    <property type="match status" value="1"/>
</dbReference>
<dbReference type="EMBL" id="JACHGZ010000002">
    <property type="protein sequence ID" value="MBB5147933.1"/>
    <property type="molecule type" value="Genomic_DNA"/>
</dbReference>
<comment type="caution">
    <text evidence="2">The sequence shown here is derived from an EMBL/GenBank/DDBJ whole genome shotgun (WGS) entry which is preliminary data.</text>
</comment>
<keyword evidence="2" id="KW-0808">Transferase</keyword>
<dbReference type="Pfam" id="PF13679">
    <property type="entry name" value="Methyltransf_32"/>
    <property type="match status" value="1"/>
</dbReference>
<dbReference type="CDD" id="cd02440">
    <property type="entry name" value="AdoMet_MTases"/>
    <property type="match status" value="1"/>
</dbReference>
<dbReference type="InterPro" id="IPR029063">
    <property type="entry name" value="SAM-dependent_MTases_sf"/>
</dbReference>
<dbReference type="GO" id="GO:0008168">
    <property type="term" value="F:methyltransferase activity"/>
    <property type="evidence" value="ECO:0007669"/>
    <property type="project" value="UniProtKB-KW"/>
</dbReference>
<keyword evidence="2" id="KW-0489">Methyltransferase</keyword>
<feature type="domain" description="Methyltransferase" evidence="1">
    <location>
        <begin position="37"/>
        <end position="102"/>
    </location>
</feature>
<sequence>MNETEYDRFLHIETCGSNNGIYQSIHYNRYEPTPYSALEELLKNYQINENDSIVDFGCGLGRLSIFLHYKTNASVLGIDMNEQFIKEAMKNRERYCKKFKKKEDKIQFLRCFAQDYPIQPTENKFYFFNPFSLQIFMKVLHHIMLSIEEKKRPVDVILYYPSNDYIDYINHYTPFEKVMEIPIPTLHEKNWQERFIIYRLN</sequence>
<name>A0A840PPH2_URETH</name>